<feature type="signal peptide" evidence="2">
    <location>
        <begin position="1"/>
        <end position="17"/>
    </location>
</feature>
<evidence type="ECO:0000256" key="1">
    <source>
        <dbReference type="SAM" id="Phobius"/>
    </source>
</evidence>
<comment type="caution">
    <text evidence="3">The sequence shown here is derived from an EMBL/GenBank/DDBJ whole genome shotgun (WGS) entry which is preliminary data.</text>
</comment>
<feature type="transmembrane region" description="Helical" evidence="1">
    <location>
        <begin position="85"/>
        <end position="104"/>
    </location>
</feature>
<organism evidence="3 4">
    <name type="scientific">[Candida] railenensis</name>
    <dbReference type="NCBI Taxonomy" id="45579"/>
    <lineage>
        <taxon>Eukaryota</taxon>
        <taxon>Fungi</taxon>
        <taxon>Dikarya</taxon>
        <taxon>Ascomycota</taxon>
        <taxon>Saccharomycotina</taxon>
        <taxon>Pichiomycetes</taxon>
        <taxon>Debaryomycetaceae</taxon>
        <taxon>Kurtzmaniella</taxon>
    </lineage>
</organism>
<reference evidence="3" key="1">
    <citation type="submission" date="2022-03" db="EMBL/GenBank/DDBJ databases">
        <authorList>
            <person name="Legras J.-L."/>
            <person name="Devillers H."/>
            <person name="Grondin C."/>
        </authorList>
    </citation>
    <scope>NUCLEOTIDE SEQUENCE</scope>
    <source>
        <strain evidence="3">CLIB 1423</strain>
    </source>
</reference>
<dbReference type="Proteomes" id="UP000837801">
    <property type="component" value="Unassembled WGS sequence"/>
</dbReference>
<accession>A0A9P0QLP4</accession>
<keyword evidence="1" id="KW-0472">Membrane</keyword>
<evidence type="ECO:0000313" key="4">
    <source>
        <dbReference type="Proteomes" id="UP000837801"/>
    </source>
</evidence>
<dbReference type="Pfam" id="PF10311">
    <property type="entry name" value="Ilm1"/>
    <property type="match status" value="2"/>
</dbReference>
<evidence type="ECO:0000313" key="3">
    <source>
        <dbReference type="EMBL" id="CAH2350725.1"/>
    </source>
</evidence>
<evidence type="ECO:0000256" key="2">
    <source>
        <dbReference type="SAM" id="SignalP"/>
    </source>
</evidence>
<feature type="transmembrane region" description="Helical" evidence="1">
    <location>
        <begin position="116"/>
        <end position="134"/>
    </location>
</feature>
<dbReference type="PANTHER" id="PTHR28029">
    <property type="entry name" value="PROTEIN ILM1"/>
    <property type="match status" value="1"/>
</dbReference>
<protein>
    <submittedName>
        <fullName evidence="3">Protein Ilm1p</fullName>
    </submittedName>
</protein>
<dbReference type="PANTHER" id="PTHR28029:SF1">
    <property type="entry name" value="PROTEIN ILM1"/>
    <property type="match status" value="1"/>
</dbReference>
<keyword evidence="1" id="KW-0812">Transmembrane</keyword>
<proteinExistence type="predicted"/>
<keyword evidence="1" id="KW-1133">Transmembrane helix</keyword>
<feature type="transmembrane region" description="Helical" evidence="1">
    <location>
        <begin position="6"/>
        <end position="23"/>
    </location>
</feature>
<keyword evidence="2" id="KW-0732">Signal</keyword>
<feature type="chain" id="PRO_5040184135" evidence="2">
    <location>
        <begin position="18"/>
        <end position="178"/>
    </location>
</feature>
<dbReference type="AlphaFoldDB" id="A0A9P0QLP4"/>
<dbReference type="OrthoDB" id="5299849at2759"/>
<sequence>MQFLSARTLLYLRVCFLATITYYSVRDPSVIFNSGFVFLLGQAMELPTIQIEDLNDPIFGLVALAFGSLTIAEVVPLFSDNIEYFESIVPARLFIYFVVGFTSYGGYSETLSNNVIFVYAFFEVWFNFLIFTNLRDERYKRVKKLLEEAQKKGDVNLEGLNQSQIDVVMSELLQRSKE</sequence>
<dbReference type="EMBL" id="CAKXYY010000002">
    <property type="protein sequence ID" value="CAH2350725.1"/>
    <property type="molecule type" value="Genomic_DNA"/>
</dbReference>
<name>A0A9P0QLP4_9ASCO</name>
<feature type="transmembrane region" description="Helical" evidence="1">
    <location>
        <begin position="57"/>
        <end position="78"/>
    </location>
</feature>
<gene>
    <name evidence="3" type="ORF">CLIB1423_02S03730</name>
</gene>
<keyword evidence="4" id="KW-1185">Reference proteome</keyword>
<dbReference type="InterPro" id="IPR018815">
    <property type="entry name" value="Incr_loss_mito_DNA_1"/>
</dbReference>